<proteinExistence type="predicted"/>
<dbReference type="Proteomes" id="UP000029692">
    <property type="component" value="Unassembled WGS sequence"/>
</dbReference>
<keyword evidence="2" id="KW-1185">Reference proteome</keyword>
<evidence type="ECO:0000313" key="2">
    <source>
        <dbReference type="Proteomes" id="UP000029692"/>
    </source>
</evidence>
<dbReference type="RefSeq" id="WP_037548508.1">
    <property type="nucleotide sequence ID" value="NZ_JNUP01000066.1"/>
</dbReference>
<accession>A0A098QUZ1</accession>
<protein>
    <submittedName>
        <fullName evidence="1">Uncharacterized protein</fullName>
    </submittedName>
</protein>
<dbReference type="eggNOG" id="ENOG502ZWA1">
    <property type="taxonomic scope" value="Bacteria"/>
</dbReference>
<dbReference type="OrthoDB" id="367317at2"/>
<dbReference type="EMBL" id="JNUP01000066">
    <property type="protein sequence ID" value="KGE71346.1"/>
    <property type="molecule type" value="Genomic_DNA"/>
</dbReference>
<name>A0A098QUZ1_9SPIO</name>
<comment type="caution">
    <text evidence="1">The sequence shown here is derived from an EMBL/GenBank/DDBJ whole genome shotgun (WGS) entry which is preliminary data.</text>
</comment>
<organism evidence="1 2">
    <name type="scientific">Spirochaeta lutea</name>
    <dbReference type="NCBI Taxonomy" id="1480694"/>
    <lineage>
        <taxon>Bacteria</taxon>
        <taxon>Pseudomonadati</taxon>
        <taxon>Spirochaetota</taxon>
        <taxon>Spirochaetia</taxon>
        <taxon>Spirochaetales</taxon>
        <taxon>Spirochaetaceae</taxon>
        <taxon>Spirochaeta</taxon>
    </lineage>
</organism>
<evidence type="ECO:0000313" key="1">
    <source>
        <dbReference type="EMBL" id="KGE71346.1"/>
    </source>
</evidence>
<gene>
    <name evidence="1" type="ORF">DC28_11075</name>
</gene>
<reference evidence="1 2" key="1">
    <citation type="submission" date="2014-05" db="EMBL/GenBank/DDBJ databases">
        <title>De novo Genome Sequence of Spirocheata sp.</title>
        <authorList>
            <person name="Shivani Y."/>
            <person name="Subhash Y."/>
            <person name="Tushar L."/>
            <person name="Sasikala C."/>
            <person name="Ramana C.V."/>
        </authorList>
    </citation>
    <scope>NUCLEOTIDE SEQUENCE [LARGE SCALE GENOMIC DNA]</scope>
    <source>
        <strain evidence="1 2">JC230</strain>
    </source>
</reference>
<dbReference type="AlphaFoldDB" id="A0A098QUZ1"/>
<sequence>MDSAEAPKAKAFLVKLLQNPALAEDSLLQREEQIIQFLMQNRNVLGPTLAADRFFPGRSWGQIIALLLTNLYEITNTQLLPQMISYLDNTLDLSFFQALDASTTELTRSKQELKKLVLGLVTNPHARRMYTGIWTAIERRLPQFYCLEAVDRKRHIHFELSKVQRLKMSREEILRYVETSMLLRPVIYYYVRAHQSLPDRRSGVIQPSFGEKLRKQLGEEWKNLPPQILSSGINANLSFKDNSYIEATARLACIFSDWGRAYRPGQTVDRGANTPEKSWLSTARKNYPVFGYDVRFLDELFMIAAEFSR</sequence>